<proteinExistence type="predicted"/>
<dbReference type="AlphaFoldDB" id="A0A6G1IX46"/>
<accession>A0A6G1IX46</accession>
<sequence>MAASNTESPVSFKILSRELKQMVFKEAFEATDDDIKVRLAADGTTLICPALDLLAKLQEIDQGIYDEARDYLFYTSFQFDFICESWPHRFLFRPFRDHPHVGRDTCHAITRIKFSRFTIRGMIGPDLRDESGYERDSGALEVHGLPGYSTDTLPYFKTLPNCGNFIYIEKPALLTHLKSTLKAGILLVTMIFPHLQELGFTLDIVECLPVNPQEDRALSKLMDRELDGSMGTDLLDAIRSLPASKIIGIDLHIYWDDFVRLFRTYNVVFSIEQQKARQESFMRDLQNSVRAKSIPSHCKN</sequence>
<dbReference type="EMBL" id="MU005587">
    <property type="protein sequence ID" value="KAF2682533.1"/>
    <property type="molecule type" value="Genomic_DNA"/>
</dbReference>
<evidence type="ECO:0000313" key="2">
    <source>
        <dbReference type="Proteomes" id="UP000799291"/>
    </source>
</evidence>
<evidence type="ECO:0000313" key="1">
    <source>
        <dbReference type="EMBL" id="KAF2682533.1"/>
    </source>
</evidence>
<dbReference type="Proteomes" id="UP000799291">
    <property type="component" value="Unassembled WGS sequence"/>
</dbReference>
<organism evidence="1 2">
    <name type="scientific">Lentithecium fluviatile CBS 122367</name>
    <dbReference type="NCBI Taxonomy" id="1168545"/>
    <lineage>
        <taxon>Eukaryota</taxon>
        <taxon>Fungi</taxon>
        <taxon>Dikarya</taxon>
        <taxon>Ascomycota</taxon>
        <taxon>Pezizomycotina</taxon>
        <taxon>Dothideomycetes</taxon>
        <taxon>Pleosporomycetidae</taxon>
        <taxon>Pleosporales</taxon>
        <taxon>Massarineae</taxon>
        <taxon>Lentitheciaceae</taxon>
        <taxon>Lentithecium</taxon>
    </lineage>
</organism>
<gene>
    <name evidence="1" type="ORF">K458DRAFT_419949</name>
</gene>
<name>A0A6G1IX46_9PLEO</name>
<reference evidence="1" key="1">
    <citation type="journal article" date="2020" name="Stud. Mycol.">
        <title>101 Dothideomycetes genomes: a test case for predicting lifestyles and emergence of pathogens.</title>
        <authorList>
            <person name="Haridas S."/>
            <person name="Albert R."/>
            <person name="Binder M."/>
            <person name="Bloem J."/>
            <person name="Labutti K."/>
            <person name="Salamov A."/>
            <person name="Andreopoulos B."/>
            <person name="Baker S."/>
            <person name="Barry K."/>
            <person name="Bills G."/>
            <person name="Bluhm B."/>
            <person name="Cannon C."/>
            <person name="Castanera R."/>
            <person name="Culley D."/>
            <person name="Daum C."/>
            <person name="Ezra D."/>
            <person name="Gonzalez J."/>
            <person name="Henrissat B."/>
            <person name="Kuo A."/>
            <person name="Liang C."/>
            <person name="Lipzen A."/>
            <person name="Lutzoni F."/>
            <person name="Magnuson J."/>
            <person name="Mondo S."/>
            <person name="Nolan M."/>
            <person name="Ohm R."/>
            <person name="Pangilinan J."/>
            <person name="Park H.-J."/>
            <person name="Ramirez L."/>
            <person name="Alfaro M."/>
            <person name="Sun H."/>
            <person name="Tritt A."/>
            <person name="Yoshinaga Y."/>
            <person name="Zwiers L.-H."/>
            <person name="Turgeon B."/>
            <person name="Goodwin S."/>
            <person name="Spatafora J."/>
            <person name="Crous P."/>
            <person name="Grigoriev I."/>
        </authorList>
    </citation>
    <scope>NUCLEOTIDE SEQUENCE</scope>
    <source>
        <strain evidence="1">CBS 122367</strain>
    </source>
</reference>
<protein>
    <submittedName>
        <fullName evidence="1">Uncharacterized protein</fullName>
    </submittedName>
</protein>
<keyword evidence="2" id="KW-1185">Reference proteome</keyword>